<accession>A0A087TR82</accession>
<dbReference type="PANTHER" id="PTHR24369:SF210">
    <property type="entry name" value="CHAOPTIN-RELATED"/>
    <property type="match status" value="1"/>
</dbReference>
<feature type="domain" description="Fibronectin type-III" evidence="6">
    <location>
        <begin position="374"/>
        <end position="465"/>
    </location>
</feature>
<keyword evidence="1" id="KW-0433">Leucine-rich repeat</keyword>
<reference evidence="7 8" key="1">
    <citation type="submission" date="2013-11" db="EMBL/GenBank/DDBJ databases">
        <title>Genome sequencing of Stegodyphus mimosarum.</title>
        <authorList>
            <person name="Bechsgaard J."/>
        </authorList>
    </citation>
    <scope>NUCLEOTIDE SEQUENCE [LARGE SCALE GENOMIC DNA]</scope>
</reference>
<keyword evidence="5" id="KW-0812">Transmembrane</keyword>
<dbReference type="PROSITE" id="PS50853">
    <property type="entry name" value="FN3"/>
    <property type="match status" value="1"/>
</dbReference>
<evidence type="ECO:0000313" key="8">
    <source>
        <dbReference type="Proteomes" id="UP000054359"/>
    </source>
</evidence>
<evidence type="ECO:0000256" key="5">
    <source>
        <dbReference type="SAM" id="Phobius"/>
    </source>
</evidence>
<dbReference type="InterPro" id="IPR013783">
    <property type="entry name" value="Ig-like_fold"/>
</dbReference>
<dbReference type="Pfam" id="PF13855">
    <property type="entry name" value="LRR_8"/>
    <property type="match status" value="3"/>
</dbReference>
<dbReference type="Gene3D" id="3.80.10.10">
    <property type="entry name" value="Ribonuclease Inhibitor"/>
    <property type="match status" value="3"/>
</dbReference>
<dbReference type="GO" id="GO:0005886">
    <property type="term" value="C:plasma membrane"/>
    <property type="evidence" value="ECO:0007669"/>
    <property type="project" value="TreeGrafter"/>
</dbReference>
<dbReference type="SMART" id="SM00365">
    <property type="entry name" value="LRR_SD22"/>
    <property type="match status" value="6"/>
</dbReference>
<dbReference type="InterPro" id="IPR036116">
    <property type="entry name" value="FN3_sf"/>
</dbReference>
<evidence type="ECO:0000256" key="3">
    <source>
        <dbReference type="ARBA" id="ARBA00022737"/>
    </source>
</evidence>
<dbReference type="SUPFAM" id="SSF49265">
    <property type="entry name" value="Fibronectin type III"/>
    <property type="match status" value="1"/>
</dbReference>
<evidence type="ECO:0000256" key="1">
    <source>
        <dbReference type="ARBA" id="ARBA00022614"/>
    </source>
</evidence>
<dbReference type="CDD" id="cd00063">
    <property type="entry name" value="FN3"/>
    <property type="match status" value="1"/>
</dbReference>
<dbReference type="SMART" id="SM00082">
    <property type="entry name" value="LRRCT"/>
    <property type="match status" value="1"/>
</dbReference>
<keyword evidence="8" id="KW-1185">Reference proteome</keyword>
<name>A0A087TR82_STEMI</name>
<dbReference type="PROSITE" id="PS51450">
    <property type="entry name" value="LRR"/>
    <property type="match status" value="4"/>
</dbReference>
<dbReference type="PANTHER" id="PTHR24369">
    <property type="entry name" value="ANTIGEN BSP, PUTATIVE-RELATED"/>
    <property type="match status" value="1"/>
</dbReference>
<dbReference type="InterPro" id="IPR000483">
    <property type="entry name" value="Cys-rich_flank_reg_C"/>
</dbReference>
<feature type="transmembrane region" description="Helical" evidence="5">
    <location>
        <begin position="496"/>
        <end position="519"/>
    </location>
</feature>
<dbReference type="InterPro" id="IPR001611">
    <property type="entry name" value="Leu-rich_rpt"/>
</dbReference>
<dbReference type="InterPro" id="IPR003591">
    <property type="entry name" value="Leu-rich_rpt_typical-subtyp"/>
</dbReference>
<evidence type="ECO:0000256" key="2">
    <source>
        <dbReference type="ARBA" id="ARBA00022729"/>
    </source>
</evidence>
<keyword evidence="5" id="KW-1133">Transmembrane helix</keyword>
<evidence type="ECO:0000313" key="7">
    <source>
        <dbReference type="EMBL" id="KFM67621.1"/>
    </source>
</evidence>
<organism evidence="7 8">
    <name type="scientific">Stegodyphus mimosarum</name>
    <name type="common">African social velvet spider</name>
    <dbReference type="NCBI Taxonomy" id="407821"/>
    <lineage>
        <taxon>Eukaryota</taxon>
        <taxon>Metazoa</taxon>
        <taxon>Ecdysozoa</taxon>
        <taxon>Arthropoda</taxon>
        <taxon>Chelicerata</taxon>
        <taxon>Arachnida</taxon>
        <taxon>Araneae</taxon>
        <taxon>Araneomorphae</taxon>
        <taxon>Entelegynae</taxon>
        <taxon>Eresoidea</taxon>
        <taxon>Eresidae</taxon>
        <taxon>Stegodyphus</taxon>
    </lineage>
</organism>
<keyword evidence="4" id="KW-1015">Disulfide bond</keyword>
<dbReference type="Proteomes" id="UP000054359">
    <property type="component" value="Unassembled WGS sequence"/>
</dbReference>
<dbReference type="InterPro" id="IPR032675">
    <property type="entry name" value="LRR_dom_sf"/>
</dbReference>
<evidence type="ECO:0000256" key="4">
    <source>
        <dbReference type="ARBA" id="ARBA00023157"/>
    </source>
</evidence>
<dbReference type="InterPro" id="IPR003961">
    <property type="entry name" value="FN3_dom"/>
</dbReference>
<dbReference type="SMART" id="SM00364">
    <property type="entry name" value="LRR_BAC"/>
    <property type="match status" value="5"/>
</dbReference>
<dbReference type="PRINTS" id="PR00019">
    <property type="entry name" value="LEURICHRPT"/>
</dbReference>
<protein>
    <submittedName>
        <fullName evidence="7">Leucine-rich repeat-containing protein 15</fullName>
    </submittedName>
</protein>
<keyword evidence="2" id="KW-0732">Signal</keyword>
<dbReference type="SMART" id="SM00369">
    <property type="entry name" value="LRR_TYP"/>
    <property type="match status" value="10"/>
</dbReference>
<dbReference type="EMBL" id="KK116381">
    <property type="protein sequence ID" value="KFM67621.1"/>
    <property type="molecule type" value="Genomic_DNA"/>
</dbReference>
<dbReference type="InterPro" id="IPR050541">
    <property type="entry name" value="LRR_TM_domain-containing"/>
</dbReference>
<keyword evidence="3" id="KW-0677">Repeat</keyword>
<dbReference type="Pfam" id="PF00041">
    <property type="entry name" value="fn3"/>
    <property type="match status" value="1"/>
</dbReference>
<evidence type="ECO:0000259" key="6">
    <source>
        <dbReference type="PROSITE" id="PS50853"/>
    </source>
</evidence>
<feature type="non-terminal residue" evidence="7">
    <location>
        <position position="540"/>
    </location>
</feature>
<dbReference type="SUPFAM" id="SSF52058">
    <property type="entry name" value="L domain-like"/>
    <property type="match status" value="1"/>
</dbReference>
<sequence>MDHNELPSIPKTAVRKLTKLEILSIAKNKLKIIPNMAFSDNAILRKLNLSGNGINVIDRKAFHNLSNLIDLDLSGNSLSTLPQGIFESLSSMTSLRLDKNLFSFIPNSVLFSPMPNLKLLSFDENACLRIREDMSSSETSHKIQNLNISRSNITVIASHDFLVFSELLSLSLRSNAIAKVSPGAFKPLTRLLVLDLGYNELDILPEERFSGLVSLQSLNLTHNHLLEFPSVKEDLKHLTKLDLSYNKLIKIDGDNFDRMFSLKSLNLRSNKLTWISPSAFDNLSSLLELDISNNQIKHLSSNVLIPAEVRMTVLKLSGNPFHCDCLMLSLWEWLQEHGRFLHQDESPLVCVHPEKLRDHSILTLHPSDICPSPLISDLEVQRLDSDHLTVAWEVQNGTLIGGFTVTYHITTSRSPVVLANLQATARHHDLEDLVPETWYTVCVTATGKYLRMFANKPIPYVTENERTSEVTANNRKCLQIRTLAKTDKSKITLSTLGIILGSSISAALVLTLSILLTALKFRRRRRRPVKNDVPQEYISY</sequence>
<gene>
    <name evidence="7" type="ORF">X975_18480</name>
</gene>
<dbReference type="AlphaFoldDB" id="A0A087TR82"/>
<dbReference type="OMA" id="MIHTIDS"/>
<dbReference type="STRING" id="407821.A0A087TR82"/>
<dbReference type="FunFam" id="3.80.10.10:FF:001164">
    <property type="entry name" value="GH01279p"/>
    <property type="match status" value="2"/>
</dbReference>
<keyword evidence="5" id="KW-0472">Membrane</keyword>
<dbReference type="Pfam" id="PF00560">
    <property type="entry name" value="LRR_1"/>
    <property type="match status" value="1"/>
</dbReference>
<dbReference type="Gene3D" id="2.60.40.10">
    <property type="entry name" value="Immunoglobulins"/>
    <property type="match status" value="1"/>
</dbReference>
<dbReference type="OrthoDB" id="10027416at2759"/>
<proteinExistence type="predicted"/>